<reference evidence="2 3" key="2">
    <citation type="submission" date="2021-03" db="EMBL/GenBank/DDBJ databases">
        <title>Genomic Encyclopedia of Type Strains, Phase IV (KMG-IV): sequencing the most valuable type-strain genomes for metagenomic binning, comparative biology and taxonomic classification.</title>
        <authorList>
            <person name="Goeker M."/>
        </authorList>
    </citation>
    <scope>NUCLEOTIDE SEQUENCE [LARGE SCALE GENOMIC DNA]</scope>
    <source>
        <strain evidence="2 3">DSM 41954</strain>
    </source>
</reference>
<evidence type="ECO:0000313" key="2">
    <source>
        <dbReference type="EMBL" id="MBP2066184.1"/>
    </source>
</evidence>
<gene>
    <name evidence="2" type="ORF">J2Z30_007232</name>
    <name evidence="1" type="ORF">SIRAN7891</name>
</gene>
<proteinExistence type="predicted"/>
<dbReference type="EMBL" id="JAGGLR010000023">
    <property type="protein sequence ID" value="MBP2066184.1"/>
    <property type="molecule type" value="Genomic_DNA"/>
</dbReference>
<sequence length="169" mass="18280">MTTPDTPLTIAFVLLTHSPDEPADIERAVDSFANGLRERGHRTLIVAAGPPCRNDHPDLVRLNSVPLPRPMPVDEMPTLLRVVARTDPQKGVAELLRAHPGHEPARPVENVLASARFEWARGIQDQVLDDRAAYHAASQQGPQQAAAHPPAAVAREFLHATMAGAPEVS</sequence>
<dbReference type="Proteomes" id="UP000756710">
    <property type="component" value="Unassembled WGS sequence"/>
</dbReference>
<dbReference type="EMBL" id="LK022848">
    <property type="protein sequence ID" value="CDR13090.1"/>
    <property type="molecule type" value="Genomic_DNA"/>
</dbReference>
<evidence type="ECO:0000313" key="3">
    <source>
        <dbReference type="Proteomes" id="UP000756710"/>
    </source>
</evidence>
<dbReference type="HOGENOM" id="CLU_1577635_0_0_11"/>
<dbReference type="GeneID" id="32470270"/>
<dbReference type="AlphaFoldDB" id="A0A061A7P0"/>
<reference evidence="1" key="1">
    <citation type="submission" date="2014-05" db="EMBL/GenBank/DDBJ databases">
        <authorList>
            <person name="Horn Fabian"/>
        </authorList>
    </citation>
    <scope>NUCLEOTIDE SEQUENCE</scope>
</reference>
<evidence type="ECO:0000313" key="1">
    <source>
        <dbReference type="EMBL" id="CDR13090.1"/>
    </source>
</evidence>
<name>A0A061A7P0_9ACTN</name>
<protein>
    <submittedName>
        <fullName evidence="1">Uncharacterized protein</fullName>
    </submittedName>
</protein>
<dbReference type="RefSeq" id="WP_044578025.1">
    <property type="nucleotide sequence ID" value="NZ_BAABDR010000086.1"/>
</dbReference>
<organism evidence="1">
    <name type="scientific">Streptomyces iranensis</name>
    <dbReference type="NCBI Taxonomy" id="576784"/>
    <lineage>
        <taxon>Bacteria</taxon>
        <taxon>Bacillati</taxon>
        <taxon>Actinomycetota</taxon>
        <taxon>Actinomycetes</taxon>
        <taxon>Kitasatosporales</taxon>
        <taxon>Streptomycetaceae</taxon>
        <taxon>Streptomyces</taxon>
        <taxon>Streptomyces violaceusniger group</taxon>
    </lineage>
</organism>
<accession>A0A061A7P0</accession>
<keyword evidence="3" id="KW-1185">Reference proteome</keyword>